<protein>
    <recommendedName>
        <fullName evidence="4">Mediator complex subunit 10</fullName>
    </recommendedName>
</protein>
<keyword evidence="3" id="KW-1185">Reference proteome</keyword>
<reference evidence="2" key="1">
    <citation type="journal article" date="2021" name="Sci. Rep.">
        <title>Diploid genomic architecture of Nitzschia inconspicua, an elite biomass production diatom.</title>
        <authorList>
            <person name="Oliver A."/>
            <person name="Podell S."/>
            <person name="Pinowska A."/>
            <person name="Traller J.C."/>
            <person name="Smith S.R."/>
            <person name="McClure R."/>
            <person name="Beliaev A."/>
            <person name="Bohutskyi P."/>
            <person name="Hill E.A."/>
            <person name="Rabines A."/>
            <person name="Zheng H."/>
            <person name="Allen L.Z."/>
            <person name="Kuo A."/>
            <person name="Grigoriev I.V."/>
            <person name="Allen A.E."/>
            <person name="Hazlebeck D."/>
            <person name="Allen E.E."/>
        </authorList>
    </citation>
    <scope>NUCLEOTIDE SEQUENCE</scope>
    <source>
        <strain evidence="2">Hildebrandi</strain>
    </source>
</reference>
<dbReference type="OrthoDB" id="47445at2759"/>
<dbReference type="EMBL" id="JAGRRH010000006">
    <property type="protein sequence ID" value="KAG7368764.1"/>
    <property type="molecule type" value="Genomic_DNA"/>
</dbReference>
<gene>
    <name evidence="2" type="ORF">IV203_031507</name>
</gene>
<accession>A0A9K3LUF5</accession>
<feature type="region of interest" description="Disordered" evidence="1">
    <location>
        <begin position="1"/>
        <end position="30"/>
    </location>
</feature>
<feature type="compositionally biased region" description="Low complexity" evidence="1">
    <location>
        <begin position="166"/>
        <end position="177"/>
    </location>
</feature>
<evidence type="ECO:0000313" key="3">
    <source>
        <dbReference type="Proteomes" id="UP000693970"/>
    </source>
</evidence>
<proteinExistence type="predicted"/>
<organism evidence="2 3">
    <name type="scientific">Nitzschia inconspicua</name>
    <dbReference type="NCBI Taxonomy" id="303405"/>
    <lineage>
        <taxon>Eukaryota</taxon>
        <taxon>Sar</taxon>
        <taxon>Stramenopiles</taxon>
        <taxon>Ochrophyta</taxon>
        <taxon>Bacillariophyta</taxon>
        <taxon>Bacillariophyceae</taxon>
        <taxon>Bacillariophycidae</taxon>
        <taxon>Bacillariales</taxon>
        <taxon>Bacillariaceae</taxon>
        <taxon>Nitzschia</taxon>
    </lineage>
</organism>
<reference evidence="2" key="2">
    <citation type="submission" date="2021-04" db="EMBL/GenBank/DDBJ databases">
        <authorList>
            <person name="Podell S."/>
        </authorList>
    </citation>
    <scope>NUCLEOTIDE SEQUENCE</scope>
    <source>
        <strain evidence="2">Hildebrandi</strain>
    </source>
</reference>
<evidence type="ECO:0000313" key="2">
    <source>
        <dbReference type="EMBL" id="KAG7368764.1"/>
    </source>
</evidence>
<feature type="region of interest" description="Disordered" evidence="1">
    <location>
        <begin position="163"/>
        <end position="227"/>
    </location>
</feature>
<sequence>MSLSSAVSYKKSVSRSNSPVPASTSPPISQGAKELQERLHLLLNRLAKTTELIKTWPESDGDDASIHVETTTKLINSIIELIKALQRVEGVIKTDADLKKTLQECQVPINLLDLLDHHPDGLNPECFSRGLLREALGQLGGLKRRKLALEMLGAAVQAGLDRKDAANNQRNANATTTGADSEENVQSNKRKIHQEEEENLKQSGLQQDGEGSLEPASKKAKTTTTEG</sequence>
<feature type="compositionally biased region" description="Polar residues" evidence="1">
    <location>
        <begin position="14"/>
        <end position="28"/>
    </location>
</feature>
<comment type="caution">
    <text evidence="2">The sequence shown here is derived from an EMBL/GenBank/DDBJ whole genome shotgun (WGS) entry which is preliminary data.</text>
</comment>
<dbReference type="AlphaFoldDB" id="A0A9K3LUF5"/>
<name>A0A9K3LUF5_9STRA</name>
<dbReference type="Proteomes" id="UP000693970">
    <property type="component" value="Unassembled WGS sequence"/>
</dbReference>
<evidence type="ECO:0008006" key="4">
    <source>
        <dbReference type="Google" id="ProtNLM"/>
    </source>
</evidence>
<evidence type="ECO:0000256" key="1">
    <source>
        <dbReference type="SAM" id="MobiDB-lite"/>
    </source>
</evidence>